<dbReference type="RefSeq" id="WP_077589033.1">
    <property type="nucleotide sequence ID" value="NZ_CP019640.1"/>
</dbReference>
<evidence type="ECO:0000313" key="2">
    <source>
        <dbReference type="EMBL" id="AQQ53147.1"/>
    </source>
</evidence>
<feature type="compositionally biased region" description="Basic and acidic residues" evidence="1">
    <location>
        <begin position="37"/>
        <end position="51"/>
    </location>
</feature>
<proteinExistence type="predicted"/>
<dbReference type="KEGG" id="pmar:B0X71_08615"/>
<sequence>MGSEEGLKFRPMKSISVSLFIAGSLLIGGCSGEETGEGEKLAEEAETRPEPVDTQEDGQVESAKEAIQAVITEMFTAPNEQLRELKQQADELYESDPYSTEEEYTAFMESPEQQAIETYLEETYAPYFTADGFQDQRAGGFSPGYALIGLGKENQAIVRPIEIDQSDNSTAENNYYFTFMVDYTNTAGVTKPYKLEGMAIVPEKGKIGKIIFTDDEGLFEQVSDDRNSELQP</sequence>
<gene>
    <name evidence="2" type="ORF">B0X71_08615</name>
</gene>
<evidence type="ECO:0000256" key="1">
    <source>
        <dbReference type="SAM" id="MobiDB-lite"/>
    </source>
</evidence>
<dbReference type="OrthoDB" id="2425726at2"/>
<reference evidence="2 3" key="1">
    <citation type="submission" date="2017-02" db="EMBL/GenBank/DDBJ databases">
        <title>The complete genomic sequence of a novel cold adapted crude oil-degrading bacterium Planococcus qaidamina Y42.</title>
        <authorList>
            <person name="Yang R."/>
        </authorList>
    </citation>
    <scope>NUCLEOTIDE SEQUENCE [LARGE SCALE GENOMIC DNA]</scope>
    <source>
        <strain evidence="2 3">Y42</strain>
    </source>
</reference>
<feature type="region of interest" description="Disordered" evidence="1">
    <location>
        <begin position="31"/>
        <end position="59"/>
    </location>
</feature>
<dbReference type="EMBL" id="CP019640">
    <property type="protein sequence ID" value="AQQ53147.1"/>
    <property type="molecule type" value="Genomic_DNA"/>
</dbReference>
<dbReference type="AlphaFoldDB" id="A0A1Q2KZB5"/>
<evidence type="ECO:0000313" key="3">
    <source>
        <dbReference type="Proteomes" id="UP000188184"/>
    </source>
</evidence>
<organism evidence="2 3">
    <name type="scientific">Planococcus lenghuensis</name>
    <dbReference type="NCBI Taxonomy" id="2213202"/>
    <lineage>
        <taxon>Bacteria</taxon>
        <taxon>Bacillati</taxon>
        <taxon>Bacillota</taxon>
        <taxon>Bacilli</taxon>
        <taxon>Bacillales</taxon>
        <taxon>Caryophanaceae</taxon>
        <taxon>Planococcus</taxon>
    </lineage>
</organism>
<name>A0A1Q2KZB5_9BACL</name>
<accession>A0A1Q2KZB5</accession>
<protein>
    <submittedName>
        <fullName evidence="2">Uncharacterized protein</fullName>
    </submittedName>
</protein>
<dbReference type="Proteomes" id="UP000188184">
    <property type="component" value="Chromosome"/>
</dbReference>
<keyword evidence="3" id="KW-1185">Reference proteome</keyword>